<name>A0ABS4VL64_9PSEU</name>
<dbReference type="PANTHER" id="PTHR42995:SF5">
    <property type="entry name" value="ACETYL-COENZYME A CARBOXYLASE CARBOXYL TRANSFERASE SUBUNIT BETA, CHLOROPLASTIC"/>
    <property type="match status" value="1"/>
</dbReference>
<keyword evidence="1 5" id="KW-0808">Transferase</keyword>
<proteinExistence type="predicted"/>
<dbReference type="EC" id="6.4.1.2" evidence="5"/>
<keyword evidence="5" id="KW-0436">Ligase</keyword>
<feature type="region of interest" description="Disordered" evidence="2">
    <location>
        <begin position="244"/>
        <end position="277"/>
    </location>
</feature>
<evidence type="ECO:0000256" key="1">
    <source>
        <dbReference type="ARBA" id="ARBA00022679"/>
    </source>
</evidence>
<dbReference type="Pfam" id="PF01039">
    <property type="entry name" value="Carboxyl_trans"/>
    <property type="match status" value="1"/>
</dbReference>
<dbReference type="PROSITE" id="PS50989">
    <property type="entry name" value="COA_CT_CTER"/>
    <property type="match status" value="1"/>
</dbReference>
<protein>
    <submittedName>
        <fullName evidence="5">Acetyl-CoA carboxylase carboxyl transferase subunit beta</fullName>
        <ecNumber evidence="5">6.4.1.2</ecNumber>
    </submittedName>
</protein>
<evidence type="ECO:0000313" key="6">
    <source>
        <dbReference type="Proteomes" id="UP001519295"/>
    </source>
</evidence>
<evidence type="ECO:0000259" key="3">
    <source>
        <dbReference type="PROSITE" id="PS50980"/>
    </source>
</evidence>
<evidence type="ECO:0000259" key="4">
    <source>
        <dbReference type="PROSITE" id="PS50989"/>
    </source>
</evidence>
<dbReference type="PANTHER" id="PTHR42995">
    <property type="entry name" value="ACETYL-COENZYME A CARBOXYLASE CARBOXYL TRANSFERASE SUBUNIT BETA, CHLOROPLASTIC"/>
    <property type="match status" value="1"/>
</dbReference>
<feature type="domain" description="CoA carboxyltransferase C-terminal" evidence="4">
    <location>
        <begin position="257"/>
        <end position="495"/>
    </location>
</feature>
<dbReference type="EMBL" id="JAGINU010000001">
    <property type="protein sequence ID" value="MBP2364526.1"/>
    <property type="molecule type" value="Genomic_DNA"/>
</dbReference>
<dbReference type="GO" id="GO:0016740">
    <property type="term" value="F:transferase activity"/>
    <property type="evidence" value="ECO:0007669"/>
    <property type="project" value="UniProtKB-KW"/>
</dbReference>
<dbReference type="InterPro" id="IPR034733">
    <property type="entry name" value="AcCoA_carboxyl_beta"/>
</dbReference>
<dbReference type="SUPFAM" id="SSF52096">
    <property type="entry name" value="ClpP/crotonase"/>
    <property type="match status" value="2"/>
</dbReference>
<evidence type="ECO:0000313" key="5">
    <source>
        <dbReference type="EMBL" id="MBP2364526.1"/>
    </source>
</evidence>
<accession>A0ABS4VL64</accession>
<feature type="compositionally biased region" description="Basic and acidic residues" evidence="2">
    <location>
        <begin position="256"/>
        <end position="268"/>
    </location>
</feature>
<sequence length="511" mass="52249">MPQIRPPRTSGEGGAVTDCVRPGSTAYLDAVLDPGSFRAWTTPAAPPVGADAGYRAELIRARADAGTDESVVTGEGSAGGERLAVVCSEFGFLAGSVGTVAAARIVTAVERATAARLPLLLAPASGGTRMQEGTAAFLAMIEIADRVAAHRRAGLPVVVHLRHPTTGGAFASWGSLGSLTFAEPGALVGFLGPRVYRELHGAPFPPGVQTGEHLHERGLVDAVLTADELAPVLRRILALIRSGPSSAPPGPASVRSAERRGLPRDRTPDAWTSITATRRTDRPGVRALLAAVEDTVELRGTGAGETAAATVLCLARFGASACVLAGQDRSAGRAPGPADLRVVRRAAALARELRLPLVTVIDTAGAELSPAAEEGGLAGEIARCLAELADLPVPVVSVLLGQGGGGAALALLPADRVLAARNAWLTPLPPEGASAIVHGTAERAAEVVADQRVRSADLAAHGVVDRIVEECPDAADEPDAFAARVAAALAEELPLAAATGGTRRLGRRRRD</sequence>
<dbReference type="Proteomes" id="UP001519295">
    <property type="component" value="Unassembled WGS sequence"/>
</dbReference>
<dbReference type="InterPro" id="IPR000438">
    <property type="entry name" value="Acetyl_CoA_COase_Trfase_b_su"/>
</dbReference>
<reference evidence="5 6" key="1">
    <citation type="submission" date="2021-03" db="EMBL/GenBank/DDBJ databases">
        <title>Sequencing the genomes of 1000 actinobacteria strains.</title>
        <authorList>
            <person name="Klenk H.-P."/>
        </authorList>
    </citation>
    <scope>NUCLEOTIDE SEQUENCE [LARGE SCALE GENOMIC DNA]</scope>
    <source>
        <strain evidence="5 6">DSM 45256</strain>
    </source>
</reference>
<dbReference type="GO" id="GO:0003989">
    <property type="term" value="F:acetyl-CoA carboxylase activity"/>
    <property type="evidence" value="ECO:0007669"/>
    <property type="project" value="UniProtKB-EC"/>
</dbReference>
<dbReference type="PROSITE" id="PS50980">
    <property type="entry name" value="COA_CT_NTER"/>
    <property type="match status" value="1"/>
</dbReference>
<dbReference type="RefSeq" id="WP_307862159.1">
    <property type="nucleotide sequence ID" value="NZ_JAGINU010000001.1"/>
</dbReference>
<comment type="caution">
    <text evidence="5">The sequence shown here is derived from an EMBL/GenBank/DDBJ whole genome shotgun (WGS) entry which is preliminary data.</text>
</comment>
<dbReference type="InterPro" id="IPR011762">
    <property type="entry name" value="COA_CT_N"/>
</dbReference>
<gene>
    <name evidence="5" type="ORF">JOF36_000222</name>
</gene>
<dbReference type="Gene3D" id="3.90.226.10">
    <property type="entry name" value="2-enoyl-CoA Hydratase, Chain A, domain 1"/>
    <property type="match status" value="2"/>
</dbReference>
<dbReference type="InterPro" id="IPR029045">
    <property type="entry name" value="ClpP/crotonase-like_dom_sf"/>
</dbReference>
<organism evidence="5 6">
    <name type="scientific">Pseudonocardia parietis</name>
    <dbReference type="NCBI Taxonomy" id="570936"/>
    <lineage>
        <taxon>Bacteria</taxon>
        <taxon>Bacillati</taxon>
        <taxon>Actinomycetota</taxon>
        <taxon>Actinomycetes</taxon>
        <taxon>Pseudonocardiales</taxon>
        <taxon>Pseudonocardiaceae</taxon>
        <taxon>Pseudonocardia</taxon>
    </lineage>
</organism>
<dbReference type="PRINTS" id="PR01070">
    <property type="entry name" value="ACCCTRFRASEB"/>
</dbReference>
<keyword evidence="6" id="KW-1185">Reference proteome</keyword>
<dbReference type="InterPro" id="IPR011763">
    <property type="entry name" value="COA_CT_C"/>
</dbReference>
<feature type="domain" description="CoA carboxyltransferase N-terminal" evidence="3">
    <location>
        <begin position="1"/>
        <end position="255"/>
    </location>
</feature>
<evidence type="ECO:0000256" key="2">
    <source>
        <dbReference type="SAM" id="MobiDB-lite"/>
    </source>
</evidence>